<accession>A0A450XIM7</accession>
<name>A0A450XIM7_9GAMM</name>
<dbReference type="EMBL" id="CAADFQ010000008">
    <property type="protein sequence ID" value="VFK29089.1"/>
    <property type="molecule type" value="Genomic_DNA"/>
</dbReference>
<evidence type="ECO:0000313" key="1">
    <source>
        <dbReference type="EMBL" id="VFK25437.1"/>
    </source>
</evidence>
<dbReference type="EMBL" id="CAADGH010000008">
    <property type="protein sequence ID" value="VFK74670.1"/>
    <property type="molecule type" value="Genomic_DNA"/>
</dbReference>
<protein>
    <submittedName>
        <fullName evidence="2">Uncharacterized protein</fullName>
    </submittedName>
</protein>
<reference evidence="2" key="1">
    <citation type="submission" date="2019-02" db="EMBL/GenBank/DDBJ databases">
        <authorList>
            <person name="Gruber-Vodicka R. H."/>
            <person name="Seah K. B. B."/>
        </authorList>
    </citation>
    <scope>NUCLEOTIDE SEQUENCE</scope>
    <source>
        <strain evidence="1">BECK_BZ197</strain>
        <strain evidence="3">BECK_BZ198</strain>
        <strain evidence="2">BECK_BZ199</strain>
    </source>
</reference>
<sequence length="55" mass="6057">MPAISASGILGTPLWCIRNALVVYPERASGMHGTPFLIPLRPVLDFRHAPIFLSR</sequence>
<dbReference type="EMBL" id="CAADFO010000013">
    <property type="protein sequence ID" value="VFK25437.1"/>
    <property type="molecule type" value="Genomic_DNA"/>
</dbReference>
<evidence type="ECO:0000313" key="3">
    <source>
        <dbReference type="EMBL" id="VFK74670.1"/>
    </source>
</evidence>
<organism evidence="2">
    <name type="scientific">Candidatus Kentrum sp. MB</name>
    <dbReference type="NCBI Taxonomy" id="2138164"/>
    <lineage>
        <taxon>Bacteria</taxon>
        <taxon>Pseudomonadati</taxon>
        <taxon>Pseudomonadota</taxon>
        <taxon>Gammaproteobacteria</taxon>
        <taxon>Candidatus Kentrum</taxon>
    </lineage>
</organism>
<proteinExistence type="predicted"/>
<gene>
    <name evidence="1" type="ORF">BECKMB1821G_GA0114241_101346</name>
    <name evidence="3" type="ORF">BECKMB1821H_GA0114242_100829</name>
    <name evidence="2" type="ORF">BECKMB1821I_GA0114274_100829</name>
</gene>
<evidence type="ECO:0000313" key="2">
    <source>
        <dbReference type="EMBL" id="VFK29089.1"/>
    </source>
</evidence>
<dbReference type="AlphaFoldDB" id="A0A450XIM7"/>